<dbReference type="Proteomes" id="UP000000270">
    <property type="component" value="Chromosome"/>
</dbReference>
<feature type="transmembrane region" description="Helical" evidence="7">
    <location>
        <begin position="301"/>
        <end position="324"/>
    </location>
</feature>
<dbReference type="InterPro" id="IPR000515">
    <property type="entry name" value="MetI-like"/>
</dbReference>
<feature type="transmembrane region" description="Helical" evidence="7">
    <location>
        <begin position="197"/>
        <end position="215"/>
    </location>
</feature>
<dbReference type="SUPFAM" id="SSF161098">
    <property type="entry name" value="MetI-like"/>
    <property type="match status" value="1"/>
</dbReference>
<evidence type="ECO:0000256" key="4">
    <source>
        <dbReference type="ARBA" id="ARBA00022692"/>
    </source>
</evidence>
<dbReference type="PROSITE" id="PS50928">
    <property type="entry name" value="ABC_TM1"/>
    <property type="match status" value="1"/>
</dbReference>
<dbReference type="RefSeq" id="WP_012171175.1">
    <property type="nucleotide sequence ID" value="NC_009937.1"/>
</dbReference>
<feature type="transmembrane region" description="Helical" evidence="7">
    <location>
        <begin position="147"/>
        <end position="177"/>
    </location>
</feature>
<dbReference type="CDD" id="cd06261">
    <property type="entry name" value="TM_PBP2"/>
    <property type="match status" value="1"/>
</dbReference>
<evidence type="ECO:0000256" key="2">
    <source>
        <dbReference type="ARBA" id="ARBA00022448"/>
    </source>
</evidence>
<dbReference type="HOGENOM" id="CLU_036879_1_0_5"/>
<dbReference type="PANTHER" id="PTHR43163:SF9">
    <property type="entry name" value="ABC TRANSPORTER PERMEASE PROTEIN"/>
    <property type="match status" value="1"/>
</dbReference>
<evidence type="ECO:0000313" key="10">
    <source>
        <dbReference type="Proteomes" id="UP000000270"/>
    </source>
</evidence>
<evidence type="ECO:0000256" key="1">
    <source>
        <dbReference type="ARBA" id="ARBA00004651"/>
    </source>
</evidence>
<name>A8I8E2_AZOC5</name>
<keyword evidence="2 7" id="KW-0813">Transport</keyword>
<evidence type="ECO:0000256" key="7">
    <source>
        <dbReference type="RuleBase" id="RU363032"/>
    </source>
</evidence>
<sequence length="334" mass="36312">MATATRAQPNGLARFFARRLLQAVPVLLGIVIFSFVILHLAPGDAVDVMAGEAGTGDAAYMAELRAKYGLDQPLPVQLLRYGTQILQLDLGYSIRNNSPVRDLILQRLGPTLLLMSVSIVASVAMGVLFGAIAAIRRNTLLDDLISLVALLAYAMPIFWIGLMLIILFSVTLGVLPSGGFMDVARQDVGPLARAVDIGRHLVLPALTLSLFYFAIYTRLMRASMLEVMGLDYIRTARAKGLGAAKVTIRHVVRNALLPIVTMLGMQMASLLGGAVVVETVFNWPGIGRLTYDAVFQRDYALLIGILLMSSALVIFINMLVDLAYSWLDPRIKAR</sequence>
<dbReference type="InterPro" id="IPR045621">
    <property type="entry name" value="BPD_transp_1_N"/>
</dbReference>
<evidence type="ECO:0000256" key="5">
    <source>
        <dbReference type="ARBA" id="ARBA00022989"/>
    </source>
</evidence>
<feature type="transmembrane region" description="Helical" evidence="7">
    <location>
        <begin position="112"/>
        <end position="135"/>
    </location>
</feature>
<reference evidence="9 10" key="1">
    <citation type="journal article" date="2007" name="Appl. Environ. Microbiol.">
        <title>Rhizobial factors required for stem nodule maturation and maintenance in Sesbania rostrata-Azorhizobium caulinodans ORS571 symbiosis.</title>
        <authorList>
            <person name="Suzuki S."/>
            <person name="Aono T."/>
            <person name="Lee KB."/>
            <person name="Suzuki T."/>
            <person name="Liu CT."/>
            <person name="Miwa H."/>
            <person name="Wakao S."/>
            <person name="Iki T."/>
            <person name="Oyaizu H."/>
        </authorList>
    </citation>
    <scope>NUCLEOTIDE SEQUENCE [LARGE SCALE GENOMIC DNA]</scope>
    <source>
        <strain evidence="10">ATCC 43989 / DSM 5975 / JCM 20966 / LMG 6465 / NBRC 14845 / NCIMB 13405 / ORS 571</strain>
    </source>
</reference>
<keyword evidence="6 7" id="KW-0472">Membrane</keyword>
<organism evidence="9 10">
    <name type="scientific">Azorhizobium caulinodans (strain ATCC 43989 / DSM 5975 / JCM 20966 / LMG 6465 / NBRC 14845 / NCIMB 13405 / ORS 571)</name>
    <dbReference type="NCBI Taxonomy" id="438753"/>
    <lineage>
        <taxon>Bacteria</taxon>
        <taxon>Pseudomonadati</taxon>
        <taxon>Pseudomonadota</taxon>
        <taxon>Alphaproteobacteria</taxon>
        <taxon>Hyphomicrobiales</taxon>
        <taxon>Xanthobacteraceae</taxon>
        <taxon>Azorhizobium</taxon>
    </lineage>
</organism>
<feature type="domain" description="ABC transmembrane type-1" evidence="8">
    <location>
        <begin position="108"/>
        <end position="324"/>
    </location>
</feature>
<gene>
    <name evidence="9" type="ordered locus">AZC_2651</name>
</gene>
<evidence type="ECO:0000313" key="9">
    <source>
        <dbReference type="EMBL" id="BAF88649.1"/>
    </source>
</evidence>
<comment type="similarity">
    <text evidence="7">Belongs to the binding-protein-dependent transport system permease family.</text>
</comment>
<keyword evidence="3" id="KW-1003">Cell membrane</keyword>
<keyword evidence="10" id="KW-1185">Reference proteome</keyword>
<dbReference type="AlphaFoldDB" id="A8I8E2"/>
<reference evidence="9 10" key="6">
    <citation type="journal article" date="2011" name="Appl. Environ. Microbiol.">
        <title>Involvement of the azorhizobial chromosome partition gene (parA) in the onset of bacteroid differentiation during Sesbania rostrata stem nodule development.</title>
        <authorList>
            <person name="Liu CT."/>
            <person name="Lee KB."/>
            <person name="Wang YS."/>
            <person name="Peng MH."/>
            <person name="Lee KT."/>
            <person name="Suzuki S."/>
            <person name="Suzuki T."/>
            <person name="Oyaizu H."/>
        </authorList>
    </citation>
    <scope>NUCLEOTIDE SEQUENCE [LARGE SCALE GENOMIC DNA]</scope>
    <source>
        <strain evidence="10">ATCC 43989 / DSM 5975 / JCM 20966 / LMG 6465 / NBRC 14845 / NCIMB 13405 / ORS 571</strain>
    </source>
</reference>
<reference evidence="9 10" key="4">
    <citation type="journal article" date="2009" name="Appl. Environ. Microbiol.">
        <title>Comparative genome-wide transcriptional profiling of Azorhizobium caulinodans ORS571 grown under free-living and symbiotic conditions.</title>
        <authorList>
            <person name="Tsukada S."/>
            <person name="Aono T."/>
            <person name="Akiba N."/>
            <person name="Lee KB."/>
            <person name="Liu CT."/>
            <person name="Toyazaki H."/>
            <person name="Oyaizu H."/>
        </authorList>
    </citation>
    <scope>NUCLEOTIDE SEQUENCE [LARGE SCALE GENOMIC DNA]</scope>
    <source>
        <strain evidence="10">ATCC 43989 / DSM 5975 / JCM 20966 / LMG 6465 / NBRC 14845 / NCIMB 13405 / ORS 571</strain>
    </source>
</reference>
<keyword evidence="4 7" id="KW-0812">Transmembrane</keyword>
<accession>A8I8E2</accession>
<reference evidence="10" key="2">
    <citation type="submission" date="2007-04" db="EMBL/GenBank/DDBJ databases">
        <title>Complete genome sequence of the nitrogen-fixing bacterium Azorhizobium caulinodans ORS571.</title>
        <authorList>
            <person name="Lee K.B."/>
            <person name="Backer P.D."/>
            <person name="Aono T."/>
            <person name="Liu C.T."/>
            <person name="Suzuki S."/>
            <person name="Suzuki T."/>
            <person name="Kaneko T."/>
            <person name="Yamada M."/>
            <person name="Tabata S."/>
            <person name="Kupfer D.M."/>
            <person name="Najar F.Z."/>
            <person name="Wiley G.B."/>
            <person name="Roe B."/>
            <person name="Binnewies T."/>
            <person name="Ussery D."/>
            <person name="Vereecke D."/>
            <person name="Gevers D."/>
            <person name="Holsters M."/>
            <person name="Oyaizu H."/>
        </authorList>
    </citation>
    <scope>NUCLEOTIDE SEQUENCE [LARGE SCALE GENOMIC DNA]</scope>
    <source>
        <strain evidence="10">ATCC 43989 / DSM 5975 / JCM 20966 / LMG 6465 / NBRC 14845 / NCIMB 13405 / ORS 571</strain>
    </source>
</reference>
<reference evidence="9 10" key="3">
    <citation type="journal article" date="2008" name="BMC Genomics">
        <title>The genome of the versatile nitrogen fixer Azorhizobium caulinodans ORS571.</title>
        <authorList>
            <person name="Lee KB."/>
            <person name="Backer P.D."/>
            <person name="Aono T."/>
            <person name="Liu CT."/>
            <person name="Suzuki S."/>
            <person name="Suzuki T."/>
            <person name="Kaneko T."/>
            <person name="Yamada M."/>
            <person name="Tabata S."/>
            <person name="Kupfer D.M."/>
            <person name="Najar F.Z."/>
            <person name="Wiley G.B."/>
            <person name="Roe B."/>
            <person name="Binnewies T.T."/>
            <person name="Ussery D.W."/>
            <person name="D'Haeze W."/>
            <person name="Herder J.D."/>
            <person name="Gevers D."/>
            <person name="Vereecke D."/>
            <person name="Holsters M."/>
            <person name="Oyaizu H."/>
        </authorList>
    </citation>
    <scope>NUCLEOTIDE SEQUENCE [LARGE SCALE GENOMIC DNA]</scope>
    <source>
        <strain evidence="10">ATCC 43989 / DSM 5975 / JCM 20966 / LMG 6465 / NBRC 14845 / NCIMB 13405 / ORS 571</strain>
    </source>
</reference>
<protein>
    <submittedName>
        <fullName evidence="9">ABC transporter permease protein</fullName>
    </submittedName>
</protein>
<evidence type="ECO:0000259" key="8">
    <source>
        <dbReference type="PROSITE" id="PS50928"/>
    </source>
</evidence>
<dbReference type="Pfam" id="PF19300">
    <property type="entry name" value="BPD_transp_1_N"/>
    <property type="match status" value="1"/>
</dbReference>
<dbReference type="GO" id="GO:0055085">
    <property type="term" value="P:transmembrane transport"/>
    <property type="evidence" value="ECO:0007669"/>
    <property type="project" value="InterPro"/>
</dbReference>
<evidence type="ECO:0000256" key="6">
    <source>
        <dbReference type="ARBA" id="ARBA00023136"/>
    </source>
</evidence>
<dbReference type="PANTHER" id="PTHR43163">
    <property type="entry name" value="DIPEPTIDE TRANSPORT SYSTEM PERMEASE PROTEIN DPPB-RELATED"/>
    <property type="match status" value="1"/>
</dbReference>
<comment type="subcellular location">
    <subcellularLocation>
        <location evidence="1 7">Cell membrane</location>
        <topology evidence="1 7">Multi-pass membrane protein</topology>
    </subcellularLocation>
</comment>
<dbReference type="Gene3D" id="1.10.3720.10">
    <property type="entry name" value="MetI-like"/>
    <property type="match status" value="1"/>
</dbReference>
<dbReference type="InterPro" id="IPR035906">
    <property type="entry name" value="MetI-like_sf"/>
</dbReference>
<reference evidence="9 10" key="5">
    <citation type="journal article" date="2010" name="Appl. Environ. Microbiol.">
        <title>phrR-like gene praR of Azorhizobium caulinodans ORS571 is essential for symbiosis with Sesbania rostrata and is involved in expression of reb genes.</title>
        <authorList>
            <person name="Akiba N."/>
            <person name="Aono T."/>
            <person name="Toyazaki H."/>
            <person name="Sato S."/>
            <person name="Oyaizu H."/>
        </authorList>
    </citation>
    <scope>NUCLEOTIDE SEQUENCE [LARGE SCALE GENOMIC DNA]</scope>
    <source>
        <strain evidence="10">ATCC 43989 / DSM 5975 / JCM 20966 / LMG 6465 / NBRC 14845 / NCIMB 13405 / ORS 571</strain>
    </source>
</reference>
<dbReference type="EMBL" id="AP009384">
    <property type="protein sequence ID" value="BAF88649.1"/>
    <property type="molecule type" value="Genomic_DNA"/>
</dbReference>
<dbReference type="KEGG" id="azc:AZC_2651"/>
<dbReference type="STRING" id="438753.AZC_2651"/>
<dbReference type="Pfam" id="PF00528">
    <property type="entry name" value="BPD_transp_1"/>
    <property type="match status" value="1"/>
</dbReference>
<dbReference type="GO" id="GO:0005886">
    <property type="term" value="C:plasma membrane"/>
    <property type="evidence" value="ECO:0007669"/>
    <property type="project" value="UniProtKB-SubCell"/>
</dbReference>
<proteinExistence type="inferred from homology"/>
<feature type="transmembrane region" description="Helical" evidence="7">
    <location>
        <begin position="255"/>
        <end position="281"/>
    </location>
</feature>
<feature type="transmembrane region" description="Helical" evidence="7">
    <location>
        <begin position="20"/>
        <end position="41"/>
    </location>
</feature>
<evidence type="ECO:0000256" key="3">
    <source>
        <dbReference type="ARBA" id="ARBA00022475"/>
    </source>
</evidence>
<keyword evidence="5 7" id="KW-1133">Transmembrane helix</keyword>
<dbReference type="eggNOG" id="COG0601">
    <property type="taxonomic scope" value="Bacteria"/>
</dbReference>